<keyword evidence="2" id="KW-1185">Reference proteome</keyword>
<comment type="caution">
    <text evidence="1">The sequence shown here is derived from an EMBL/GenBank/DDBJ whole genome shotgun (WGS) entry which is preliminary data.</text>
</comment>
<sequence length="117" mass="13066">MSGFLLIVSSILNAAACPAANAVKLGDACPRDLQIKKKKIKTVKFDMIIFSNHYVFFLLSTRWEKREGGTKVLLSKKIMQSTTYKEPINTAKNTVMTCPPVYPFSNIIFPPNHMANA</sequence>
<proteinExistence type="predicted"/>
<protein>
    <submittedName>
        <fullName evidence="1">Uncharacterized protein</fullName>
    </submittedName>
</protein>
<evidence type="ECO:0000313" key="1">
    <source>
        <dbReference type="EMBL" id="KAI4335104.1"/>
    </source>
</evidence>
<name>A0ACB9NH93_BAUVA</name>
<evidence type="ECO:0000313" key="2">
    <source>
        <dbReference type="Proteomes" id="UP000828941"/>
    </source>
</evidence>
<accession>A0ACB9NH93</accession>
<dbReference type="EMBL" id="CM039431">
    <property type="protein sequence ID" value="KAI4335104.1"/>
    <property type="molecule type" value="Genomic_DNA"/>
</dbReference>
<organism evidence="1 2">
    <name type="scientific">Bauhinia variegata</name>
    <name type="common">Purple orchid tree</name>
    <name type="synonym">Phanera variegata</name>
    <dbReference type="NCBI Taxonomy" id="167791"/>
    <lineage>
        <taxon>Eukaryota</taxon>
        <taxon>Viridiplantae</taxon>
        <taxon>Streptophyta</taxon>
        <taxon>Embryophyta</taxon>
        <taxon>Tracheophyta</taxon>
        <taxon>Spermatophyta</taxon>
        <taxon>Magnoliopsida</taxon>
        <taxon>eudicotyledons</taxon>
        <taxon>Gunneridae</taxon>
        <taxon>Pentapetalae</taxon>
        <taxon>rosids</taxon>
        <taxon>fabids</taxon>
        <taxon>Fabales</taxon>
        <taxon>Fabaceae</taxon>
        <taxon>Cercidoideae</taxon>
        <taxon>Cercideae</taxon>
        <taxon>Bauhiniinae</taxon>
        <taxon>Bauhinia</taxon>
    </lineage>
</organism>
<dbReference type="Proteomes" id="UP000828941">
    <property type="component" value="Chromosome 6"/>
</dbReference>
<gene>
    <name evidence="1" type="ORF">L6164_013783</name>
</gene>
<reference evidence="1 2" key="1">
    <citation type="journal article" date="2022" name="DNA Res.">
        <title>Chromosomal-level genome assembly of the orchid tree Bauhinia variegata (Leguminosae; Cercidoideae) supports the allotetraploid origin hypothesis of Bauhinia.</title>
        <authorList>
            <person name="Zhong Y."/>
            <person name="Chen Y."/>
            <person name="Zheng D."/>
            <person name="Pang J."/>
            <person name="Liu Y."/>
            <person name="Luo S."/>
            <person name="Meng S."/>
            <person name="Qian L."/>
            <person name="Wei D."/>
            <person name="Dai S."/>
            <person name="Zhou R."/>
        </authorList>
    </citation>
    <scope>NUCLEOTIDE SEQUENCE [LARGE SCALE GENOMIC DNA]</scope>
    <source>
        <strain evidence="1">BV-YZ2020</strain>
    </source>
</reference>